<evidence type="ECO:0000256" key="2">
    <source>
        <dbReference type="ARBA" id="ARBA00022448"/>
    </source>
</evidence>
<feature type="transmembrane region" description="Helical" evidence="14">
    <location>
        <begin position="7"/>
        <end position="25"/>
    </location>
</feature>
<gene>
    <name evidence="16" type="ORF">DFP88_103205</name>
</gene>
<name>A0A318T0Y1_9RHOB</name>
<feature type="binding site" description="covalent" evidence="12">
    <location>
        <position position="347"/>
    </location>
    <ligand>
        <name>heme c</name>
        <dbReference type="ChEBI" id="CHEBI:61717"/>
        <label>3</label>
    </ligand>
</feature>
<evidence type="ECO:0000256" key="3">
    <source>
        <dbReference type="ARBA" id="ARBA00022475"/>
    </source>
</evidence>
<dbReference type="Gene3D" id="1.10.760.10">
    <property type="entry name" value="Cytochrome c-like domain"/>
    <property type="match status" value="1"/>
</dbReference>
<evidence type="ECO:0000256" key="6">
    <source>
        <dbReference type="ARBA" id="ARBA00022723"/>
    </source>
</evidence>
<evidence type="ECO:0000256" key="5">
    <source>
        <dbReference type="ARBA" id="ARBA00022660"/>
    </source>
</evidence>
<dbReference type="Proteomes" id="UP000248311">
    <property type="component" value="Unassembled WGS sequence"/>
</dbReference>
<feature type="binding site" description="axial binding residue" evidence="13">
    <location>
        <position position="60"/>
    </location>
    <ligand>
        <name>heme c</name>
        <dbReference type="ChEBI" id="CHEBI:61717"/>
        <label>1</label>
    </ligand>
    <ligandPart>
        <name>Fe</name>
        <dbReference type="ChEBI" id="CHEBI:18248"/>
    </ligandPart>
</feature>
<accession>A0A318T0Y1</accession>
<evidence type="ECO:0000256" key="4">
    <source>
        <dbReference type="ARBA" id="ARBA00022617"/>
    </source>
</evidence>
<feature type="domain" description="Cytochrome c" evidence="15">
    <location>
        <begin position="42"/>
        <end position="145"/>
    </location>
</feature>
<keyword evidence="3" id="KW-1003">Cell membrane</keyword>
<dbReference type="OrthoDB" id="9811281at2"/>
<evidence type="ECO:0000256" key="1">
    <source>
        <dbReference type="ARBA" id="ARBA00004236"/>
    </source>
</evidence>
<dbReference type="PROSITE" id="PS51007">
    <property type="entry name" value="CYTC"/>
    <property type="match status" value="2"/>
</dbReference>
<evidence type="ECO:0000256" key="10">
    <source>
        <dbReference type="ARBA" id="ARBA00023004"/>
    </source>
</evidence>
<feature type="binding site" description="covalent" evidence="12">
    <location>
        <position position="56"/>
    </location>
    <ligand>
        <name>heme c</name>
        <dbReference type="ChEBI" id="CHEBI:61717"/>
        <label>1</label>
    </ligand>
</feature>
<evidence type="ECO:0000313" key="17">
    <source>
        <dbReference type="Proteomes" id="UP000248311"/>
    </source>
</evidence>
<evidence type="ECO:0000256" key="13">
    <source>
        <dbReference type="PIRSR" id="PIRSR000018-51"/>
    </source>
</evidence>
<keyword evidence="17" id="KW-1185">Reference proteome</keyword>
<sequence>MIKLLRILAALALIGVVVVLLLIFLPHHLTEPQEDLAADWTPEEGQGEYAMILGDCAGCHIGADGTPFAGGQPIDSPLGPIYASNITPDPEHGIGEFSLDDFRAVMYDGVDEEGHDLYPAMPYANYRKLSERDIRGLYHYFMEEVEPSSNEVTETSLMFPFNMRFGIRMWKWVALSDPGFEPPFGDEVENAEMLNRGAYLVEGPGHCGACHTPRNLIFAQKGFTAEDSEFLTGGVIDGWTAPDLRQEGTQPQDWDQVEMARFLATGRNAHAGVSGEMELVVQYSTQYWTENDLLATAAYLDEIGHDVARESDAEDDVPSLSEEETVTLLGDADPEMALGPRLYLDNCNACHFSDGRGAANVFPQLAGNATVTAPVPRGLVQTILEGAELPSTEAYPYKLRMPGFGWRLSDEEVAELATFVRNAWGNDAGAVTAADVAGIRSAIEDSPEGHGEAAD</sequence>
<evidence type="ECO:0000256" key="8">
    <source>
        <dbReference type="ARBA" id="ARBA00022737"/>
    </source>
</evidence>
<evidence type="ECO:0000256" key="11">
    <source>
        <dbReference type="ARBA" id="ARBA00023136"/>
    </source>
</evidence>
<feature type="binding site" description="covalent" evidence="12">
    <location>
        <position position="207"/>
    </location>
    <ligand>
        <name>heme c</name>
        <dbReference type="ChEBI" id="CHEBI:61717"/>
        <label>2</label>
    </ligand>
</feature>
<proteinExistence type="predicted"/>
<dbReference type="PIRSF" id="PIRSF000018">
    <property type="entry name" value="Mb_ADH_cyt_c"/>
    <property type="match status" value="1"/>
</dbReference>
<evidence type="ECO:0000256" key="9">
    <source>
        <dbReference type="ARBA" id="ARBA00022982"/>
    </source>
</evidence>
<organism evidence="16 17">
    <name type="scientific">Pseudoroseicyclus aestuarii</name>
    <dbReference type="NCBI Taxonomy" id="1795041"/>
    <lineage>
        <taxon>Bacteria</taxon>
        <taxon>Pseudomonadati</taxon>
        <taxon>Pseudomonadota</taxon>
        <taxon>Alphaproteobacteria</taxon>
        <taxon>Rhodobacterales</taxon>
        <taxon>Paracoccaceae</taxon>
        <taxon>Pseudoroseicyclus</taxon>
    </lineage>
</organism>
<keyword evidence="7" id="KW-0732">Signal</keyword>
<evidence type="ECO:0000259" key="15">
    <source>
        <dbReference type="PROSITE" id="PS51007"/>
    </source>
</evidence>
<feature type="binding site" description="covalent" evidence="12">
    <location>
        <position position="59"/>
    </location>
    <ligand>
        <name>heme c</name>
        <dbReference type="ChEBI" id="CHEBI:61717"/>
        <label>1</label>
    </ligand>
</feature>
<protein>
    <submittedName>
        <fullName evidence="16">Mono/diheme cytochrome c family protein</fullName>
    </submittedName>
</protein>
<feature type="binding site" description="axial binding residue" evidence="13">
    <location>
        <position position="211"/>
    </location>
    <ligand>
        <name>heme c</name>
        <dbReference type="ChEBI" id="CHEBI:61717"/>
        <label>2</label>
    </ligand>
    <ligandPart>
        <name>Fe</name>
        <dbReference type="ChEBI" id="CHEBI:18248"/>
    </ligandPart>
</feature>
<dbReference type="PANTHER" id="PTHR35008">
    <property type="entry name" value="BLL4482 PROTEIN-RELATED"/>
    <property type="match status" value="1"/>
</dbReference>
<dbReference type="GO" id="GO:0005886">
    <property type="term" value="C:plasma membrane"/>
    <property type="evidence" value="ECO:0007669"/>
    <property type="project" value="UniProtKB-SubCell"/>
</dbReference>
<comment type="subcellular location">
    <subcellularLocation>
        <location evidence="1">Cell membrane</location>
    </subcellularLocation>
</comment>
<comment type="caution">
    <text evidence="16">The sequence shown here is derived from an EMBL/GenBank/DDBJ whole genome shotgun (WGS) entry which is preliminary data.</text>
</comment>
<keyword evidence="6 13" id="KW-0479">Metal-binding</keyword>
<comment type="cofactor">
    <cofactor evidence="12">
        <name>heme c</name>
        <dbReference type="ChEBI" id="CHEBI:61717"/>
    </cofactor>
    <text evidence="12">Binds 3 heme c groups covalently per subunit.</text>
</comment>
<dbReference type="Pfam" id="PF00034">
    <property type="entry name" value="Cytochrom_C"/>
    <property type="match status" value="1"/>
</dbReference>
<feature type="binding site" description="covalent" evidence="12">
    <location>
        <position position="350"/>
    </location>
    <ligand>
        <name>heme c</name>
        <dbReference type="ChEBI" id="CHEBI:61717"/>
        <label>3</label>
    </ligand>
</feature>
<dbReference type="GO" id="GO:0016614">
    <property type="term" value="F:oxidoreductase activity, acting on CH-OH group of donors"/>
    <property type="evidence" value="ECO:0007669"/>
    <property type="project" value="InterPro"/>
</dbReference>
<dbReference type="InterPro" id="IPR014353">
    <property type="entry name" value="Membr-bd_ADH_cyt_c"/>
</dbReference>
<keyword evidence="2" id="KW-0813">Transport</keyword>
<evidence type="ECO:0000256" key="12">
    <source>
        <dbReference type="PIRSR" id="PIRSR000018-50"/>
    </source>
</evidence>
<feature type="binding site" description="axial binding residue" evidence="13">
    <location>
        <position position="351"/>
    </location>
    <ligand>
        <name>heme c</name>
        <dbReference type="ChEBI" id="CHEBI:61717"/>
        <label>3</label>
    </ligand>
    <ligandPart>
        <name>Fe</name>
        <dbReference type="ChEBI" id="CHEBI:18248"/>
    </ligandPart>
</feature>
<keyword evidence="11 14" id="KW-0472">Membrane</keyword>
<keyword evidence="14" id="KW-0812">Transmembrane</keyword>
<keyword evidence="10 13" id="KW-0408">Iron</keyword>
<dbReference type="InterPro" id="IPR008168">
    <property type="entry name" value="Cyt_C_IC"/>
</dbReference>
<dbReference type="AlphaFoldDB" id="A0A318T0Y1"/>
<keyword evidence="8" id="KW-0677">Repeat</keyword>
<keyword evidence="5" id="KW-0679">Respiratory chain</keyword>
<dbReference type="EMBL" id="QJTE01000003">
    <property type="protein sequence ID" value="PYE83844.1"/>
    <property type="molecule type" value="Genomic_DNA"/>
</dbReference>
<evidence type="ECO:0000256" key="7">
    <source>
        <dbReference type="ARBA" id="ARBA00022729"/>
    </source>
</evidence>
<dbReference type="InterPro" id="IPR036909">
    <property type="entry name" value="Cyt_c-like_dom_sf"/>
</dbReference>
<dbReference type="GO" id="GO:0005506">
    <property type="term" value="F:iron ion binding"/>
    <property type="evidence" value="ECO:0007669"/>
    <property type="project" value="InterPro"/>
</dbReference>
<reference evidence="16 17" key="1">
    <citation type="submission" date="2018-06" db="EMBL/GenBank/DDBJ databases">
        <title>Genomic Encyclopedia of Type Strains, Phase III (KMG-III): the genomes of soil and plant-associated and newly described type strains.</title>
        <authorList>
            <person name="Whitman W."/>
        </authorList>
    </citation>
    <scope>NUCLEOTIDE SEQUENCE [LARGE SCALE GENOMIC DNA]</scope>
    <source>
        <strain evidence="16 17">CECT 9025</strain>
    </source>
</reference>
<dbReference type="SUPFAM" id="SSF46626">
    <property type="entry name" value="Cytochrome c"/>
    <property type="match status" value="3"/>
</dbReference>
<dbReference type="GO" id="GO:0020037">
    <property type="term" value="F:heme binding"/>
    <property type="evidence" value="ECO:0007669"/>
    <property type="project" value="InterPro"/>
</dbReference>
<keyword evidence="14" id="KW-1133">Transmembrane helix</keyword>
<dbReference type="PANTHER" id="PTHR35008:SF8">
    <property type="entry name" value="ALCOHOL DEHYDROGENASE CYTOCHROME C SUBUNIT"/>
    <property type="match status" value="1"/>
</dbReference>
<feature type="binding site" description="covalent" evidence="12">
    <location>
        <position position="210"/>
    </location>
    <ligand>
        <name>heme c</name>
        <dbReference type="ChEBI" id="CHEBI:61717"/>
        <label>2</label>
    </ligand>
</feature>
<keyword evidence="9" id="KW-0249">Electron transport</keyword>
<evidence type="ECO:0000256" key="14">
    <source>
        <dbReference type="SAM" id="Phobius"/>
    </source>
</evidence>
<dbReference type="GO" id="GO:0009055">
    <property type="term" value="F:electron transfer activity"/>
    <property type="evidence" value="ECO:0007669"/>
    <property type="project" value="InterPro"/>
</dbReference>
<keyword evidence="4 12" id="KW-0349">Heme</keyword>
<dbReference type="InterPro" id="IPR051459">
    <property type="entry name" value="Cytochrome_c-type_DH"/>
</dbReference>
<dbReference type="InterPro" id="IPR009056">
    <property type="entry name" value="Cyt_c-like_dom"/>
</dbReference>
<dbReference type="RefSeq" id="WP_110814402.1">
    <property type="nucleotide sequence ID" value="NZ_QJTE01000003.1"/>
</dbReference>
<evidence type="ECO:0000313" key="16">
    <source>
        <dbReference type="EMBL" id="PYE83844.1"/>
    </source>
</evidence>
<dbReference type="PRINTS" id="PR00605">
    <property type="entry name" value="CYTCHROMECIC"/>
</dbReference>
<feature type="domain" description="Cytochrome c" evidence="15">
    <location>
        <begin position="334"/>
        <end position="424"/>
    </location>
</feature>